<sequence length="158" mass="18137">MSFKKKEESNSKDFQNSQNVFLIEDKFAERKIRIVSRSFETSPDSQPTLMNKIKFSINNFKENICKRLTTTFQKPKVPKSNTNIQIHHANSALNKKSFTGTCFSENNISELTIDDGKKNNSNSTGTSKHHDLERQTSNRPENLNGQDNKNVNRVLMLI</sequence>
<proteinExistence type="predicted"/>
<name>A0A3M7RNB2_BRAPC</name>
<keyword evidence="3" id="KW-1185">Reference proteome</keyword>
<evidence type="ECO:0000313" key="3">
    <source>
        <dbReference type="Proteomes" id="UP000276133"/>
    </source>
</evidence>
<reference evidence="2 3" key="1">
    <citation type="journal article" date="2018" name="Sci. Rep.">
        <title>Genomic signatures of local adaptation to the degree of environmental predictability in rotifers.</title>
        <authorList>
            <person name="Franch-Gras L."/>
            <person name="Hahn C."/>
            <person name="Garcia-Roger E.M."/>
            <person name="Carmona M.J."/>
            <person name="Serra M."/>
            <person name="Gomez A."/>
        </authorList>
    </citation>
    <scope>NUCLEOTIDE SEQUENCE [LARGE SCALE GENOMIC DNA]</scope>
    <source>
        <strain evidence="2">HYR1</strain>
    </source>
</reference>
<dbReference type="AlphaFoldDB" id="A0A3M7RNB2"/>
<dbReference type="Proteomes" id="UP000276133">
    <property type="component" value="Unassembled WGS sequence"/>
</dbReference>
<feature type="region of interest" description="Disordered" evidence="1">
    <location>
        <begin position="112"/>
        <end position="151"/>
    </location>
</feature>
<evidence type="ECO:0000313" key="2">
    <source>
        <dbReference type="EMBL" id="RNA25022.1"/>
    </source>
</evidence>
<comment type="caution">
    <text evidence="2">The sequence shown here is derived from an EMBL/GenBank/DDBJ whole genome shotgun (WGS) entry which is preliminary data.</text>
</comment>
<dbReference type="EMBL" id="REGN01002992">
    <property type="protein sequence ID" value="RNA25022.1"/>
    <property type="molecule type" value="Genomic_DNA"/>
</dbReference>
<evidence type="ECO:0000256" key="1">
    <source>
        <dbReference type="SAM" id="MobiDB-lite"/>
    </source>
</evidence>
<organism evidence="2 3">
    <name type="scientific">Brachionus plicatilis</name>
    <name type="common">Marine rotifer</name>
    <name type="synonym">Brachionus muelleri</name>
    <dbReference type="NCBI Taxonomy" id="10195"/>
    <lineage>
        <taxon>Eukaryota</taxon>
        <taxon>Metazoa</taxon>
        <taxon>Spiralia</taxon>
        <taxon>Gnathifera</taxon>
        <taxon>Rotifera</taxon>
        <taxon>Eurotatoria</taxon>
        <taxon>Monogononta</taxon>
        <taxon>Pseudotrocha</taxon>
        <taxon>Ploima</taxon>
        <taxon>Brachionidae</taxon>
        <taxon>Brachionus</taxon>
    </lineage>
</organism>
<accession>A0A3M7RNB2</accession>
<gene>
    <name evidence="2" type="ORF">BpHYR1_046810</name>
</gene>
<protein>
    <submittedName>
        <fullName evidence="2">Uncharacterized protein</fullName>
    </submittedName>
</protein>
<feature type="compositionally biased region" description="Polar residues" evidence="1">
    <location>
        <begin position="137"/>
        <end position="151"/>
    </location>
</feature>